<dbReference type="InterPro" id="IPR003960">
    <property type="entry name" value="ATPase_AAA_CS"/>
</dbReference>
<evidence type="ECO:0000256" key="9">
    <source>
        <dbReference type="ARBA" id="ARBA00034920"/>
    </source>
</evidence>
<dbReference type="Gene3D" id="1.10.8.60">
    <property type="match status" value="2"/>
</dbReference>
<dbReference type="GO" id="GO:0005829">
    <property type="term" value="C:cytosol"/>
    <property type="evidence" value="ECO:0007669"/>
    <property type="project" value="TreeGrafter"/>
</dbReference>
<dbReference type="EMBL" id="MU157832">
    <property type="protein sequence ID" value="KAF9532443.1"/>
    <property type="molecule type" value="Genomic_DNA"/>
</dbReference>
<dbReference type="GO" id="GO:0016558">
    <property type="term" value="P:protein import into peroxisome matrix"/>
    <property type="evidence" value="ECO:0007669"/>
    <property type="project" value="TreeGrafter"/>
</dbReference>
<dbReference type="Gene3D" id="3.40.50.300">
    <property type="entry name" value="P-loop containing nucleotide triphosphate hydrolases"/>
    <property type="match status" value="2"/>
</dbReference>
<feature type="domain" description="AAA+ ATPase" evidence="11">
    <location>
        <begin position="771"/>
        <end position="912"/>
    </location>
</feature>
<accession>A0A9P6JTZ9</accession>
<sequence>MALFLSNPTGCIARWVARESSSPDDILEDIAFISQDLWRVLFDTPDSHTGFVEISMPVSTSFSWVCKGRLDVENAEHVVSVPGSWKHIQPAIFNEPLVRISRLRPPTLTSVIVIAMTRHAYLYASEMSSSLRNFIFSEDRLLDEGDTFTLSGPQEIPLQYQLQLLEPFRRGHAQVGATTLTLLSSSSIPEHSIPTPTSFDLAAVEIDEGFLASSVLYNPSMERHYLGVLPSSSFRLKSLDGEQHLVEDEWSIYVRTRDLGKLGVLSGNWVVISVQPSCTRLVKIVGDDDLARESFEAMASPTLVHNLRNGLLDLPHDLHLSICPVESYNPAIPTARCVTVARVACAFSTSKKFEGSILVGLKRHFHAGKKLVKRNDLFVIRIDTSVERWPQRAENNTRRLGFVSAPGQLVFFRVTNLDYDITVGQSDFEIASGELGCWVDSNVTRIIQSGFDHTPVPNLRLYPRQVGNRSAPLNNKHAMKLVDSKQRFLDLASGIVSKYSADFRVNTTFLMEGGRGIGKFTAVEWVARTLGLHLLEIDCYDLVGESTTKTGATLQVRFGQAREIGPCILVLRHLEALLQTTTGQDKDTSIATSLIEELSITSSYWKATGHPLVVVATTAETDRVPQTLLSCFKHTIKFGAPDEEARLMTLKDLLVGSHLSMDVVLSDIAVQTASLLAQDLRDLIYRTRAASMRKTDLRQHKSTQHDVMVAADFSQALAQARAAYSESIGAPKIPTVTWDDVGGLAHVKADILDTIQLPLEHPDLFADGLKKRSGVLLYGPPGTGKTLVAKAVATSCSLNFFSVKGPELLNMYIGESEANVRRVFQRARDAKPCVIFFDELDSVAPKRGNHGDSGGVMDRIVSQLLAELDGMSSGGSGADVFVIGATNRPDLLDPALLRPGRFDRMLYLGVSQTHEAQLDILEALTRKFQLAAGLSLRSIAEKCPFNYTGADFYALCSDAMLNAMSRTAEAVEQKIGDHFDILYDVLAKHISISSLLERTLRTIE</sequence>
<evidence type="ECO:0000256" key="7">
    <source>
        <dbReference type="ARBA" id="ARBA00023136"/>
    </source>
</evidence>
<dbReference type="Pfam" id="PF00004">
    <property type="entry name" value="AAA"/>
    <property type="match status" value="2"/>
</dbReference>
<gene>
    <name evidence="12" type="ORF">CPB83DRAFT_847863</name>
</gene>
<protein>
    <recommendedName>
        <fullName evidence="8">Peroxisomal ATPase PEX6</fullName>
    </recommendedName>
    <alternativeName>
        <fullName evidence="9">Peroxin-6</fullName>
    </alternativeName>
</protein>
<comment type="catalytic activity">
    <reaction evidence="10">
        <text>ATP + H2O = ADP + phosphate + H(+)</text>
        <dbReference type="Rhea" id="RHEA:13065"/>
        <dbReference type="ChEBI" id="CHEBI:15377"/>
        <dbReference type="ChEBI" id="CHEBI:15378"/>
        <dbReference type="ChEBI" id="CHEBI:30616"/>
        <dbReference type="ChEBI" id="CHEBI:43474"/>
        <dbReference type="ChEBI" id="CHEBI:456216"/>
    </reaction>
    <physiologicalReaction direction="left-to-right" evidence="10">
        <dbReference type="Rhea" id="RHEA:13066"/>
    </physiologicalReaction>
</comment>
<dbReference type="InterPro" id="IPR027417">
    <property type="entry name" value="P-loop_NTPase"/>
</dbReference>
<keyword evidence="3" id="KW-0962">Peroxisome biogenesis</keyword>
<evidence type="ECO:0000256" key="1">
    <source>
        <dbReference type="ARBA" id="ARBA00004370"/>
    </source>
</evidence>
<dbReference type="GO" id="GO:0016887">
    <property type="term" value="F:ATP hydrolysis activity"/>
    <property type="evidence" value="ECO:0007669"/>
    <property type="project" value="InterPro"/>
</dbReference>
<dbReference type="GO" id="GO:0005524">
    <property type="term" value="F:ATP binding"/>
    <property type="evidence" value="ECO:0007669"/>
    <property type="project" value="UniProtKB-KW"/>
</dbReference>
<evidence type="ECO:0000256" key="10">
    <source>
        <dbReference type="ARBA" id="ARBA00048778"/>
    </source>
</evidence>
<comment type="similarity">
    <text evidence="2">Belongs to the AAA ATPase family.</text>
</comment>
<dbReference type="FunFam" id="1.10.8.60:FF:000039">
    <property type="entry name" value="peroxisome biogenesis factor 6"/>
    <property type="match status" value="1"/>
</dbReference>
<dbReference type="Pfam" id="PF17862">
    <property type="entry name" value="AAA_lid_3"/>
    <property type="match status" value="1"/>
</dbReference>
<keyword evidence="4" id="KW-0547">Nucleotide-binding</keyword>
<organism evidence="12 13">
    <name type="scientific">Crepidotus variabilis</name>
    <dbReference type="NCBI Taxonomy" id="179855"/>
    <lineage>
        <taxon>Eukaryota</taxon>
        <taxon>Fungi</taxon>
        <taxon>Dikarya</taxon>
        <taxon>Basidiomycota</taxon>
        <taxon>Agaricomycotina</taxon>
        <taxon>Agaricomycetes</taxon>
        <taxon>Agaricomycetidae</taxon>
        <taxon>Agaricales</taxon>
        <taxon>Agaricineae</taxon>
        <taxon>Crepidotaceae</taxon>
        <taxon>Crepidotus</taxon>
    </lineage>
</organism>
<keyword evidence="7" id="KW-0472">Membrane</keyword>
<comment type="subcellular location">
    <subcellularLocation>
        <location evidence="1">Membrane</location>
    </subcellularLocation>
</comment>
<dbReference type="InterPro" id="IPR047533">
    <property type="entry name" value="RecA-like_PEX6_r2"/>
</dbReference>
<dbReference type="FunFam" id="3.40.50.300:FF:000109">
    <property type="entry name" value="Peroxisomal biogenesis factor 6"/>
    <property type="match status" value="1"/>
</dbReference>
<dbReference type="SUPFAM" id="SSF52540">
    <property type="entry name" value="P-loop containing nucleoside triphosphate hydrolases"/>
    <property type="match status" value="2"/>
</dbReference>
<dbReference type="InterPro" id="IPR003593">
    <property type="entry name" value="AAA+_ATPase"/>
</dbReference>
<evidence type="ECO:0000256" key="4">
    <source>
        <dbReference type="ARBA" id="ARBA00022741"/>
    </source>
</evidence>
<evidence type="ECO:0000313" key="12">
    <source>
        <dbReference type="EMBL" id="KAF9532443.1"/>
    </source>
</evidence>
<proteinExistence type="inferred from homology"/>
<dbReference type="Pfam" id="PF23315">
    <property type="entry name" value="PEX6_4th"/>
    <property type="match status" value="1"/>
</dbReference>
<dbReference type="AlphaFoldDB" id="A0A9P6JTZ9"/>
<evidence type="ECO:0000256" key="6">
    <source>
        <dbReference type="ARBA" id="ARBA00022840"/>
    </source>
</evidence>
<keyword evidence="13" id="KW-1185">Reference proteome</keyword>
<evidence type="ECO:0000256" key="2">
    <source>
        <dbReference type="ARBA" id="ARBA00006914"/>
    </source>
</evidence>
<dbReference type="InterPro" id="IPR056995">
    <property type="entry name" value="PEX6_4th_dom"/>
</dbReference>
<dbReference type="PANTHER" id="PTHR23077">
    <property type="entry name" value="AAA-FAMILY ATPASE"/>
    <property type="match status" value="1"/>
</dbReference>
<dbReference type="OrthoDB" id="5553750at2759"/>
<dbReference type="PANTHER" id="PTHR23077:SF9">
    <property type="entry name" value="PEROXISOMAL ATPASE PEX6"/>
    <property type="match status" value="1"/>
</dbReference>
<reference evidence="12" key="1">
    <citation type="submission" date="2020-11" db="EMBL/GenBank/DDBJ databases">
        <authorList>
            <consortium name="DOE Joint Genome Institute"/>
            <person name="Ahrendt S."/>
            <person name="Riley R."/>
            <person name="Andreopoulos W."/>
            <person name="Labutti K."/>
            <person name="Pangilinan J."/>
            <person name="Ruiz-Duenas F.J."/>
            <person name="Barrasa J.M."/>
            <person name="Sanchez-Garcia M."/>
            <person name="Camarero S."/>
            <person name="Miyauchi S."/>
            <person name="Serrano A."/>
            <person name="Linde D."/>
            <person name="Babiker R."/>
            <person name="Drula E."/>
            <person name="Ayuso-Fernandez I."/>
            <person name="Pacheco R."/>
            <person name="Padilla G."/>
            <person name="Ferreira P."/>
            <person name="Barriuso J."/>
            <person name="Kellner H."/>
            <person name="Castanera R."/>
            <person name="Alfaro M."/>
            <person name="Ramirez L."/>
            <person name="Pisabarro A.G."/>
            <person name="Kuo A."/>
            <person name="Tritt A."/>
            <person name="Lipzen A."/>
            <person name="He G."/>
            <person name="Yan M."/>
            <person name="Ng V."/>
            <person name="Cullen D."/>
            <person name="Martin F."/>
            <person name="Rosso M.-N."/>
            <person name="Henrissat B."/>
            <person name="Hibbett D."/>
            <person name="Martinez A.T."/>
            <person name="Grigoriev I.V."/>
        </authorList>
    </citation>
    <scope>NUCLEOTIDE SEQUENCE</scope>
    <source>
        <strain evidence="12">CBS 506.95</strain>
    </source>
</reference>
<dbReference type="SMART" id="SM00382">
    <property type="entry name" value="AAA"/>
    <property type="match status" value="1"/>
</dbReference>
<dbReference type="CDD" id="cd19527">
    <property type="entry name" value="RecA-like_PEX6_r2"/>
    <property type="match status" value="1"/>
</dbReference>
<name>A0A9P6JTZ9_9AGAR</name>
<dbReference type="GO" id="GO:0005778">
    <property type="term" value="C:peroxisomal membrane"/>
    <property type="evidence" value="ECO:0007669"/>
    <property type="project" value="TreeGrafter"/>
</dbReference>
<evidence type="ECO:0000256" key="3">
    <source>
        <dbReference type="ARBA" id="ARBA00022593"/>
    </source>
</evidence>
<dbReference type="InterPro" id="IPR050168">
    <property type="entry name" value="AAA_ATPase_domain"/>
</dbReference>
<dbReference type="InterPro" id="IPR041569">
    <property type="entry name" value="AAA_lid_3"/>
</dbReference>
<evidence type="ECO:0000256" key="5">
    <source>
        <dbReference type="ARBA" id="ARBA00022801"/>
    </source>
</evidence>
<keyword evidence="6" id="KW-0067">ATP-binding</keyword>
<evidence type="ECO:0000259" key="11">
    <source>
        <dbReference type="SMART" id="SM00382"/>
    </source>
</evidence>
<dbReference type="Proteomes" id="UP000807306">
    <property type="component" value="Unassembled WGS sequence"/>
</dbReference>
<evidence type="ECO:0000313" key="13">
    <source>
        <dbReference type="Proteomes" id="UP000807306"/>
    </source>
</evidence>
<dbReference type="InterPro" id="IPR003959">
    <property type="entry name" value="ATPase_AAA_core"/>
</dbReference>
<comment type="caution">
    <text evidence="12">The sequence shown here is derived from an EMBL/GenBank/DDBJ whole genome shotgun (WGS) entry which is preliminary data.</text>
</comment>
<evidence type="ECO:0000256" key="8">
    <source>
        <dbReference type="ARBA" id="ARBA00034811"/>
    </source>
</evidence>
<dbReference type="PROSITE" id="PS00674">
    <property type="entry name" value="AAA"/>
    <property type="match status" value="1"/>
</dbReference>
<keyword evidence="5 12" id="KW-0378">Hydrolase</keyword>